<evidence type="ECO:0000313" key="2">
    <source>
        <dbReference type="Proteomes" id="UP000004995"/>
    </source>
</evidence>
<evidence type="ECO:0000313" key="1">
    <source>
        <dbReference type="EnsemblPlants" id="KQK88056"/>
    </source>
</evidence>
<dbReference type="EnsemblPlants" id="KQK88056">
    <property type="protein sequence ID" value="KQK88056"/>
    <property type="gene ID" value="SETIT_038283mg"/>
</dbReference>
<organism evidence="1 2">
    <name type="scientific">Setaria italica</name>
    <name type="common">Foxtail millet</name>
    <name type="synonym">Panicum italicum</name>
    <dbReference type="NCBI Taxonomy" id="4555"/>
    <lineage>
        <taxon>Eukaryota</taxon>
        <taxon>Viridiplantae</taxon>
        <taxon>Streptophyta</taxon>
        <taxon>Embryophyta</taxon>
        <taxon>Tracheophyta</taxon>
        <taxon>Spermatophyta</taxon>
        <taxon>Magnoliopsida</taxon>
        <taxon>Liliopsida</taxon>
        <taxon>Poales</taxon>
        <taxon>Poaceae</taxon>
        <taxon>PACMAD clade</taxon>
        <taxon>Panicoideae</taxon>
        <taxon>Panicodae</taxon>
        <taxon>Paniceae</taxon>
        <taxon>Cenchrinae</taxon>
        <taxon>Setaria</taxon>
    </lineage>
</organism>
<sequence length="84" mass="9118">MARCFCAWQGASTTVVPGGSAMWLLRGGVEFVVTGGGHLPSIVQSEAAGWRSSMTWWDEDDAWSAILPPGCGRTATAWWWWCAV</sequence>
<protein>
    <submittedName>
        <fullName evidence="1">Uncharacterized protein</fullName>
    </submittedName>
</protein>
<dbReference type="InParanoid" id="K4AHC6"/>
<dbReference type="HOGENOM" id="CLU_2531776_0_0_1"/>
<name>K4AHC6_SETIT</name>
<reference evidence="2" key="1">
    <citation type="journal article" date="2012" name="Nat. Biotechnol.">
        <title>Reference genome sequence of the model plant Setaria.</title>
        <authorList>
            <person name="Bennetzen J.L."/>
            <person name="Schmutz J."/>
            <person name="Wang H."/>
            <person name="Percifield R."/>
            <person name="Hawkins J."/>
            <person name="Pontaroli A.C."/>
            <person name="Estep M."/>
            <person name="Feng L."/>
            <person name="Vaughn J.N."/>
            <person name="Grimwood J."/>
            <person name="Jenkins J."/>
            <person name="Barry K."/>
            <person name="Lindquist E."/>
            <person name="Hellsten U."/>
            <person name="Deshpande S."/>
            <person name="Wang X."/>
            <person name="Wu X."/>
            <person name="Mitros T."/>
            <person name="Triplett J."/>
            <person name="Yang X."/>
            <person name="Ye C.Y."/>
            <person name="Mauro-Herrera M."/>
            <person name="Wang L."/>
            <person name="Li P."/>
            <person name="Sharma M."/>
            <person name="Sharma R."/>
            <person name="Ronald P.C."/>
            <person name="Panaud O."/>
            <person name="Kellogg E.A."/>
            <person name="Brutnell T.P."/>
            <person name="Doust A.N."/>
            <person name="Tuskan G.A."/>
            <person name="Rokhsar D."/>
            <person name="Devos K.M."/>
        </authorList>
    </citation>
    <scope>NUCLEOTIDE SEQUENCE [LARGE SCALE GENOMIC DNA]</scope>
    <source>
        <strain evidence="2">cv. Yugu1</strain>
    </source>
</reference>
<proteinExistence type="predicted"/>
<accession>K4AHC6</accession>
<dbReference type="Proteomes" id="UP000004995">
    <property type="component" value="Unassembled WGS sequence"/>
</dbReference>
<dbReference type="Gramene" id="KQK88056">
    <property type="protein sequence ID" value="KQK88056"/>
    <property type="gene ID" value="SETIT_038283mg"/>
</dbReference>
<reference evidence="1" key="2">
    <citation type="submission" date="2018-08" db="UniProtKB">
        <authorList>
            <consortium name="EnsemblPlants"/>
        </authorList>
    </citation>
    <scope>IDENTIFICATION</scope>
    <source>
        <strain evidence="1">Yugu1</strain>
    </source>
</reference>
<dbReference type="AlphaFoldDB" id="K4AHC6"/>
<keyword evidence="2" id="KW-1185">Reference proteome</keyword>
<dbReference type="EMBL" id="AGNK02005479">
    <property type="status" value="NOT_ANNOTATED_CDS"/>
    <property type="molecule type" value="Genomic_DNA"/>
</dbReference>